<dbReference type="Proteomes" id="UP001297600">
    <property type="component" value="Unassembled WGS sequence"/>
</dbReference>
<evidence type="ECO:0000313" key="1">
    <source>
        <dbReference type="EMBL" id="MCG5031389.1"/>
    </source>
</evidence>
<keyword evidence="2" id="KW-1185">Reference proteome</keyword>
<reference evidence="1 2" key="1">
    <citation type="submission" date="2022-02" db="EMBL/GenBank/DDBJ databases">
        <title>Mesosutterella porci, a novel member of the family Sutterellaceae from pig feces.</title>
        <authorList>
            <person name="Wylensek D."/>
            <person name="Clavel T."/>
        </authorList>
    </citation>
    <scope>NUCLEOTIDE SEQUENCE [LARGE SCALE GENOMIC DNA]</scope>
    <source>
        <strain evidence="2">oilRF-744-wt-GAM-9</strain>
    </source>
</reference>
<accession>A0ABS9MRZ8</accession>
<dbReference type="InterPro" id="IPR003718">
    <property type="entry name" value="OsmC/Ohr_fam"/>
</dbReference>
<dbReference type="EMBL" id="JAKNCT010000009">
    <property type="protein sequence ID" value="MCG5031389.1"/>
    <property type="molecule type" value="Genomic_DNA"/>
</dbReference>
<sequence>MEVTAQYVGNKRVEARCGRTGTELIFDQPAPEGLGESLNPVEGLLSALCGCMLTTAAYAAGSLGLDPEGASAAVTCEMADGPRIASITAVVSIPAGCCPAEKRGLIEKMVTSCPVSRALSPDIRRDVRFLWI</sequence>
<name>A0ABS9MRZ8_9BURK</name>
<evidence type="ECO:0000313" key="2">
    <source>
        <dbReference type="Proteomes" id="UP001297600"/>
    </source>
</evidence>
<dbReference type="InterPro" id="IPR015946">
    <property type="entry name" value="KH_dom-like_a/b"/>
</dbReference>
<dbReference type="Pfam" id="PF02566">
    <property type="entry name" value="OsmC"/>
    <property type="match status" value="1"/>
</dbReference>
<dbReference type="Gene3D" id="3.30.300.20">
    <property type="match status" value="1"/>
</dbReference>
<gene>
    <name evidence="1" type="ORF">MAF45_08045</name>
</gene>
<comment type="caution">
    <text evidence="1">The sequence shown here is derived from an EMBL/GenBank/DDBJ whole genome shotgun (WGS) entry which is preliminary data.</text>
</comment>
<dbReference type="SUPFAM" id="SSF82784">
    <property type="entry name" value="OsmC-like"/>
    <property type="match status" value="1"/>
</dbReference>
<protein>
    <submittedName>
        <fullName evidence="1">OsmC family protein</fullName>
    </submittedName>
</protein>
<proteinExistence type="predicted"/>
<dbReference type="InterPro" id="IPR036102">
    <property type="entry name" value="OsmC/Ohrsf"/>
</dbReference>
<dbReference type="RefSeq" id="WP_237979123.1">
    <property type="nucleotide sequence ID" value="NZ_JAKNCT010000009.1"/>
</dbReference>
<organism evidence="1 2">
    <name type="scientific">Mesosutterella porci</name>
    <dbReference type="NCBI Taxonomy" id="2915351"/>
    <lineage>
        <taxon>Bacteria</taxon>
        <taxon>Pseudomonadati</taxon>
        <taxon>Pseudomonadota</taxon>
        <taxon>Betaproteobacteria</taxon>
        <taxon>Burkholderiales</taxon>
        <taxon>Sutterellaceae</taxon>
        <taxon>Mesosutterella</taxon>
    </lineage>
</organism>